<proteinExistence type="predicted"/>
<accession>A0A0K2V216</accession>
<name>A0A0K2V216_LEPSM</name>
<evidence type="ECO:0000313" key="1">
    <source>
        <dbReference type="EMBL" id="CDW44330.1"/>
    </source>
</evidence>
<dbReference type="EMBL" id="HACA01026969">
    <property type="protein sequence ID" value="CDW44330.1"/>
    <property type="molecule type" value="Transcribed_RNA"/>
</dbReference>
<organism evidence="1">
    <name type="scientific">Lepeophtheirus salmonis</name>
    <name type="common">Salmon louse</name>
    <name type="synonym">Caligus salmonis</name>
    <dbReference type="NCBI Taxonomy" id="72036"/>
    <lineage>
        <taxon>Eukaryota</taxon>
        <taxon>Metazoa</taxon>
        <taxon>Ecdysozoa</taxon>
        <taxon>Arthropoda</taxon>
        <taxon>Crustacea</taxon>
        <taxon>Multicrustacea</taxon>
        <taxon>Hexanauplia</taxon>
        <taxon>Copepoda</taxon>
        <taxon>Siphonostomatoida</taxon>
        <taxon>Caligidae</taxon>
        <taxon>Lepeophtheirus</taxon>
    </lineage>
</organism>
<dbReference type="AlphaFoldDB" id="A0A0K2V216"/>
<reference evidence="1" key="1">
    <citation type="submission" date="2014-05" db="EMBL/GenBank/DDBJ databases">
        <authorList>
            <person name="Chronopoulou M."/>
        </authorList>
    </citation>
    <scope>NUCLEOTIDE SEQUENCE</scope>
    <source>
        <tissue evidence="1">Whole organism</tissue>
    </source>
</reference>
<sequence length="53" mass="5950">MSVLIFQRILHCSKIGRRPAKENTSSIQKHFASAATISAKTVMKEISVRSYLD</sequence>
<protein>
    <submittedName>
        <fullName evidence="1">Uncharacterized protein</fullName>
    </submittedName>
</protein>